<evidence type="ECO:0000313" key="2">
    <source>
        <dbReference type="Proteomes" id="UP000824175"/>
    </source>
</evidence>
<comment type="caution">
    <text evidence="1">The sequence shown here is derived from an EMBL/GenBank/DDBJ whole genome shotgun (WGS) entry which is preliminary data.</text>
</comment>
<evidence type="ECO:0008006" key="3">
    <source>
        <dbReference type="Google" id="ProtNLM"/>
    </source>
</evidence>
<reference evidence="1" key="1">
    <citation type="submission" date="2020-10" db="EMBL/GenBank/DDBJ databases">
        <authorList>
            <person name="Gilroy R."/>
        </authorList>
    </citation>
    <scope>NUCLEOTIDE SEQUENCE</scope>
    <source>
        <strain evidence="1">CHK195-11698</strain>
    </source>
</reference>
<sequence length="105" mass="12633">MNREEIILRYQLSEDLLDAYLALGFQENNREDLELWMTLKQIGFDQNEMKTYMLLSKQAERTQGCRLKMLQKQRVKLLDEIHRGQACLDKVDYLKHMLQKERQLG</sequence>
<organism evidence="1 2">
    <name type="scientific">Candidatus Fimiplasma intestinipullorum</name>
    <dbReference type="NCBI Taxonomy" id="2840825"/>
    <lineage>
        <taxon>Bacteria</taxon>
        <taxon>Bacillati</taxon>
        <taxon>Bacillota</taxon>
        <taxon>Clostridia</taxon>
        <taxon>Eubacteriales</taxon>
        <taxon>Candidatus Fimiplasma</taxon>
    </lineage>
</organism>
<name>A0A9D1HPC3_9FIRM</name>
<dbReference type="EMBL" id="DVMJ01000045">
    <property type="protein sequence ID" value="HIU13447.1"/>
    <property type="molecule type" value="Genomic_DNA"/>
</dbReference>
<reference evidence="1" key="2">
    <citation type="journal article" date="2021" name="PeerJ">
        <title>Extensive microbial diversity within the chicken gut microbiome revealed by metagenomics and culture.</title>
        <authorList>
            <person name="Gilroy R."/>
            <person name="Ravi A."/>
            <person name="Getino M."/>
            <person name="Pursley I."/>
            <person name="Horton D.L."/>
            <person name="Alikhan N.F."/>
            <person name="Baker D."/>
            <person name="Gharbi K."/>
            <person name="Hall N."/>
            <person name="Watson M."/>
            <person name="Adriaenssens E.M."/>
            <person name="Foster-Nyarko E."/>
            <person name="Jarju S."/>
            <person name="Secka A."/>
            <person name="Antonio M."/>
            <person name="Oren A."/>
            <person name="Chaudhuri R.R."/>
            <person name="La Ragione R."/>
            <person name="Hildebrand F."/>
            <person name="Pallen M.J."/>
        </authorList>
    </citation>
    <scope>NUCLEOTIDE SEQUENCE</scope>
    <source>
        <strain evidence="1">CHK195-11698</strain>
    </source>
</reference>
<dbReference type="Proteomes" id="UP000824175">
    <property type="component" value="Unassembled WGS sequence"/>
</dbReference>
<proteinExistence type="predicted"/>
<evidence type="ECO:0000313" key="1">
    <source>
        <dbReference type="EMBL" id="HIU13447.1"/>
    </source>
</evidence>
<accession>A0A9D1HPC3</accession>
<dbReference type="AlphaFoldDB" id="A0A9D1HPC3"/>
<protein>
    <recommendedName>
        <fullName evidence="3">MerR family transcriptional regulator</fullName>
    </recommendedName>
</protein>
<gene>
    <name evidence="1" type="ORF">IAD15_05200</name>
</gene>